<comment type="caution">
    <text evidence="7">The sequence shown here is derived from an EMBL/GenBank/DDBJ whole genome shotgun (WGS) entry which is preliminary data.</text>
</comment>
<dbReference type="AlphaFoldDB" id="A0A1F6T8F2"/>
<accession>A0A1F6T8F2</accession>
<reference evidence="7 8" key="1">
    <citation type="journal article" date="2016" name="Nat. Commun.">
        <title>Thousands of microbial genomes shed light on interconnected biogeochemical processes in an aquifer system.</title>
        <authorList>
            <person name="Anantharaman K."/>
            <person name="Brown C.T."/>
            <person name="Hug L.A."/>
            <person name="Sharon I."/>
            <person name="Castelle C.J."/>
            <person name="Probst A.J."/>
            <person name="Thomas B.C."/>
            <person name="Singh A."/>
            <person name="Wilkins M.J."/>
            <person name="Karaoz U."/>
            <person name="Brodie E.L."/>
            <person name="Williams K.H."/>
            <person name="Hubbard S.S."/>
            <person name="Banfield J.F."/>
        </authorList>
    </citation>
    <scope>NUCLEOTIDE SEQUENCE [LARGE SCALE GENOMIC DNA]</scope>
</reference>
<feature type="transmembrane region" description="Helical" evidence="6">
    <location>
        <begin position="103"/>
        <end position="126"/>
    </location>
</feature>
<evidence type="ECO:0000256" key="4">
    <source>
        <dbReference type="ARBA" id="ARBA00022989"/>
    </source>
</evidence>
<dbReference type="STRING" id="1817756.A2140_05190"/>
<dbReference type="EMBL" id="MFSQ01000017">
    <property type="protein sequence ID" value="OGI41325.1"/>
    <property type="molecule type" value="Genomic_DNA"/>
</dbReference>
<dbReference type="Proteomes" id="UP000178379">
    <property type="component" value="Unassembled WGS sequence"/>
</dbReference>
<feature type="transmembrane region" description="Helical" evidence="6">
    <location>
        <begin position="158"/>
        <end position="179"/>
    </location>
</feature>
<evidence type="ECO:0000256" key="1">
    <source>
        <dbReference type="ARBA" id="ARBA00004651"/>
    </source>
</evidence>
<dbReference type="PANTHER" id="PTHR38601:SF1">
    <property type="entry name" value="HYDROGENASE-4 COMPONENT E"/>
    <property type="match status" value="1"/>
</dbReference>
<organism evidence="7 8">
    <name type="scientific">Candidatus Muproteobacteria bacterium RBG_16_62_13</name>
    <dbReference type="NCBI Taxonomy" id="1817756"/>
    <lineage>
        <taxon>Bacteria</taxon>
        <taxon>Pseudomonadati</taxon>
        <taxon>Pseudomonadota</taxon>
        <taxon>Candidatus Muproteobacteria</taxon>
    </lineage>
</organism>
<evidence type="ECO:0000256" key="5">
    <source>
        <dbReference type="ARBA" id="ARBA00023136"/>
    </source>
</evidence>
<feature type="transmembrane region" description="Helical" evidence="6">
    <location>
        <begin position="132"/>
        <end position="149"/>
    </location>
</feature>
<evidence type="ECO:0000313" key="8">
    <source>
        <dbReference type="Proteomes" id="UP000178379"/>
    </source>
</evidence>
<evidence type="ECO:0000313" key="7">
    <source>
        <dbReference type="EMBL" id="OGI41325.1"/>
    </source>
</evidence>
<feature type="transmembrane region" description="Helical" evidence="6">
    <location>
        <begin position="36"/>
        <end position="57"/>
    </location>
</feature>
<dbReference type="InterPro" id="IPR038730">
    <property type="entry name" value="HyfE-like"/>
</dbReference>
<feature type="transmembrane region" description="Helical" evidence="6">
    <location>
        <begin position="185"/>
        <end position="203"/>
    </location>
</feature>
<protein>
    <submittedName>
        <fullName evidence="7">Formate hydrogenlyase</fullName>
    </submittedName>
</protein>
<feature type="transmembrane region" description="Helical" evidence="6">
    <location>
        <begin position="12"/>
        <end position="29"/>
    </location>
</feature>
<dbReference type="GO" id="GO:0016829">
    <property type="term" value="F:lyase activity"/>
    <property type="evidence" value="ECO:0007669"/>
    <property type="project" value="UniProtKB-KW"/>
</dbReference>
<gene>
    <name evidence="7" type="ORF">A2140_05190</name>
</gene>
<keyword evidence="7" id="KW-0456">Lyase</keyword>
<name>A0A1F6T8F2_9PROT</name>
<keyword evidence="2" id="KW-1003">Cell membrane</keyword>
<keyword evidence="4 6" id="KW-1133">Transmembrane helix</keyword>
<comment type="subcellular location">
    <subcellularLocation>
        <location evidence="1">Cell membrane</location>
        <topology evidence="1">Multi-pass membrane protein</topology>
    </subcellularLocation>
</comment>
<proteinExistence type="predicted"/>
<evidence type="ECO:0000256" key="3">
    <source>
        <dbReference type="ARBA" id="ARBA00022692"/>
    </source>
</evidence>
<keyword evidence="3 6" id="KW-0812">Transmembrane</keyword>
<dbReference type="GO" id="GO:0005886">
    <property type="term" value="C:plasma membrane"/>
    <property type="evidence" value="ECO:0007669"/>
    <property type="project" value="UniProtKB-SubCell"/>
</dbReference>
<keyword evidence="5 6" id="KW-0472">Membrane</keyword>
<evidence type="ECO:0000256" key="6">
    <source>
        <dbReference type="SAM" id="Phobius"/>
    </source>
</evidence>
<sequence>MDLLKLSLYDQAILVFAAFALFTSFAMLAQARIVPLIHIFAWQGVLLAITAALVAFVSAHPHLYYSAGLALVLKALLIPWLLHRLAVRLNIHREIEAIRYPSLILLGGAMLVVFSYTVALPIAQLASGTTRNTIAISQAMILLGMLLMITRKKAIAQVIGFMSIENGLFFAAVSATYGMPMVVELGIAFDVLVAAVLFGVFFFQMRESIDSLDVDRLNRLREVDEPPLPDTAEREP</sequence>
<dbReference type="PANTHER" id="PTHR38601">
    <property type="entry name" value="HYDROGENASE-4 COMPONENT E"/>
    <property type="match status" value="1"/>
</dbReference>
<evidence type="ECO:0000256" key="2">
    <source>
        <dbReference type="ARBA" id="ARBA00022475"/>
    </source>
</evidence>
<feature type="transmembrane region" description="Helical" evidence="6">
    <location>
        <begin position="63"/>
        <end position="82"/>
    </location>
</feature>